<feature type="domain" description="DUF3298" evidence="3">
    <location>
        <begin position="166"/>
        <end position="253"/>
    </location>
</feature>
<keyword evidence="6" id="KW-1185">Reference proteome</keyword>
<dbReference type="Pfam" id="PF13739">
    <property type="entry name" value="PdaC"/>
    <property type="match status" value="1"/>
</dbReference>
<keyword evidence="2" id="KW-0732">Signal</keyword>
<feature type="chain" id="PRO_5047178585" description="DUF3298 domain-containing protein" evidence="2">
    <location>
        <begin position="23"/>
        <end position="422"/>
    </location>
</feature>
<evidence type="ECO:0000313" key="5">
    <source>
        <dbReference type="EMBL" id="MDQ0233466.1"/>
    </source>
</evidence>
<dbReference type="Gene3D" id="3.30.565.40">
    <property type="entry name" value="Fervidobacterium nodosum Rt17-B1 like"/>
    <property type="match status" value="1"/>
</dbReference>
<gene>
    <name evidence="5" type="ORF">J2S19_004813</name>
</gene>
<dbReference type="EMBL" id="JAUSUD010000041">
    <property type="protein sequence ID" value="MDQ0233466.1"/>
    <property type="molecule type" value="Genomic_DNA"/>
</dbReference>
<name>A0ABT9ZNV3_9BACI</name>
<dbReference type="Gene3D" id="3.90.640.20">
    <property type="entry name" value="Heat-shock cognate protein, ATPase"/>
    <property type="match status" value="1"/>
</dbReference>
<feature type="domain" description="Deacetylase PdaC" evidence="4">
    <location>
        <begin position="66"/>
        <end position="145"/>
    </location>
</feature>
<dbReference type="RefSeq" id="WP_307346848.1">
    <property type="nucleotide sequence ID" value="NZ_JAUSUD010000041.1"/>
</dbReference>
<evidence type="ECO:0000259" key="4">
    <source>
        <dbReference type="Pfam" id="PF13739"/>
    </source>
</evidence>
<dbReference type="InterPro" id="IPR021729">
    <property type="entry name" value="DUF3298"/>
</dbReference>
<dbReference type="InterPro" id="IPR037126">
    <property type="entry name" value="PdaC/RsiV-like_sf"/>
</dbReference>
<protein>
    <recommendedName>
        <fullName evidence="7">DUF3298 domain-containing protein</fullName>
    </recommendedName>
</protein>
<comment type="caution">
    <text evidence="5">The sequence shown here is derived from an EMBL/GenBank/DDBJ whole genome shotgun (WGS) entry which is preliminary data.</text>
</comment>
<dbReference type="Pfam" id="PF11738">
    <property type="entry name" value="DUF3298"/>
    <property type="match status" value="1"/>
</dbReference>
<accession>A0ABT9ZNV3</accession>
<evidence type="ECO:0000313" key="6">
    <source>
        <dbReference type="Proteomes" id="UP001234495"/>
    </source>
</evidence>
<evidence type="ECO:0000259" key="3">
    <source>
        <dbReference type="Pfam" id="PF11738"/>
    </source>
</evidence>
<dbReference type="InterPro" id="IPR025303">
    <property type="entry name" value="PdaC"/>
</dbReference>
<reference evidence="5 6" key="1">
    <citation type="submission" date="2023-07" db="EMBL/GenBank/DDBJ databases">
        <title>Genomic Encyclopedia of Type Strains, Phase IV (KMG-IV): sequencing the most valuable type-strain genomes for metagenomic binning, comparative biology and taxonomic classification.</title>
        <authorList>
            <person name="Goeker M."/>
        </authorList>
    </citation>
    <scope>NUCLEOTIDE SEQUENCE [LARGE SCALE GENOMIC DNA]</scope>
    <source>
        <strain evidence="5 6">DSM 29005</strain>
    </source>
</reference>
<sequence>MKYKITIMLSILLLLFISGCNKEKTTTEAESDDKTAVNEHEEIEEKTTPKLNGYETIKLEHLDDKKEVTIEYPKFSYRPLDEILKSENEALFNAQQSSLDEMYTSVEGLGDLKYFFTREFNNPVITDEFVSIYFEDYIYMGGAHGTPGSNAINYDLKNERLLTIHDVLKKHSTNLEVIAALVADKLIHDEKFADYRDEPVSEQYKQSVKGETMPTEGNFSTFTLTSDSIIFYNQYYSIFPNAAGIVDIEITWDEVQAYMKTNDEKLETESGNSSTVYEFGSPLKPMLTTAYTNKEYGFSLNLPKAWRGRYHVRVEESPTSFSSDTSSPSIIFSMVEKGKYVGSLFSINVLEDVSEEEVKAYYRGGSGFEDFLAADNDVVLIYSRPGQLPEQLYEEPYIELGNQFAKMVEEDIPQIIKTVRFN</sequence>
<feature type="region of interest" description="Disordered" evidence="1">
    <location>
        <begin position="27"/>
        <end position="47"/>
    </location>
</feature>
<evidence type="ECO:0000256" key="2">
    <source>
        <dbReference type="SAM" id="SignalP"/>
    </source>
</evidence>
<evidence type="ECO:0000256" key="1">
    <source>
        <dbReference type="SAM" id="MobiDB-lite"/>
    </source>
</evidence>
<dbReference type="PROSITE" id="PS51257">
    <property type="entry name" value="PROKAR_LIPOPROTEIN"/>
    <property type="match status" value="1"/>
</dbReference>
<organism evidence="5 6">
    <name type="scientific">Metabacillus malikii</name>
    <dbReference type="NCBI Taxonomy" id="1504265"/>
    <lineage>
        <taxon>Bacteria</taxon>
        <taxon>Bacillati</taxon>
        <taxon>Bacillota</taxon>
        <taxon>Bacilli</taxon>
        <taxon>Bacillales</taxon>
        <taxon>Bacillaceae</taxon>
        <taxon>Metabacillus</taxon>
    </lineage>
</organism>
<evidence type="ECO:0008006" key="7">
    <source>
        <dbReference type="Google" id="ProtNLM"/>
    </source>
</evidence>
<feature type="signal peptide" evidence="2">
    <location>
        <begin position="1"/>
        <end position="22"/>
    </location>
</feature>
<dbReference type="Proteomes" id="UP001234495">
    <property type="component" value="Unassembled WGS sequence"/>
</dbReference>
<proteinExistence type="predicted"/>